<gene>
    <name evidence="1" type="ORF">C1704_06115</name>
</gene>
<dbReference type="InterPro" id="IPR029033">
    <property type="entry name" value="His_PPase_superfam"/>
</dbReference>
<dbReference type="Proteomes" id="UP000238605">
    <property type="component" value="Unassembled WGS sequence"/>
</dbReference>
<organism evidence="1 2">
    <name type="scientific">Caldimonas caldifontis</name>
    <dbReference type="NCBI Taxonomy" id="1452508"/>
    <lineage>
        <taxon>Bacteria</taxon>
        <taxon>Pseudomonadati</taxon>
        <taxon>Pseudomonadota</taxon>
        <taxon>Betaproteobacteria</taxon>
        <taxon>Burkholderiales</taxon>
        <taxon>Sphaerotilaceae</taxon>
        <taxon>Caldimonas</taxon>
    </lineage>
</organism>
<dbReference type="EMBL" id="PSNX01000004">
    <property type="protein sequence ID" value="PPE67024.1"/>
    <property type="molecule type" value="Genomic_DNA"/>
</dbReference>
<dbReference type="GO" id="GO:0005737">
    <property type="term" value="C:cytoplasm"/>
    <property type="evidence" value="ECO:0007669"/>
    <property type="project" value="TreeGrafter"/>
</dbReference>
<dbReference type="GO" id="GO:0016791">
    <property type="term" value="F:phosphatase activity"/>
    <property type="evidence" value="ECO:0007669"/>
    <property type="project" value="TreeGrafter"/>
</dbReference>
<evidence type="ECO:0000313" key="1">
    <source>
        <dbReference type="EMBL" id="PPE67024.1"/>
    </source>
</evidence>
<dbReference type="InterPro" id="IPR013078">
    <property type="entry name" value="His_Pase_superF_clade-1"/>
</dbReference>
<reference evidence="1 2" key="1">
    <citation type="submission" date="2018-02" db="EMBL/GenBank/DDBJ databases">
        <title>Reclassifiation of [Polyangium] brachysporum DSM 7029 as Guopingzhaonella breviflexa gen. nov., sp. nov., a member of the family Comamonadaceae.</title>
        <authorList>
            <person name="Tang B."/>
        </authorList>
    </citation>
    <scope>NUCLEOTIDE SEQUENCE [LARGE SCALE GENOMIC DNA]</scope>
    <source>
        <strain evidence="1 2">BCRC 80649</strain>
    </source>
</reference>
<accession>A0A2S5SWB6</accession>
<keyword evidence="2" id="KW-1185">Reference proteome</keyword>
<protein>
    <submittedName>
        <fullName evidence="1">Fructose-2,6-bisphosphatase</fullName>
    </submittedName>
</protein>
<dbReference type="SUPFAM" id="SSF53254">
    <property type="entry name" value="Phosphoglycerate mutase-like"/>
    <property type="match status" value="1"/>
</dbReference>
<sequence length="194" mass="21828">MDLSVRLWRHPRPEGAQGLCLGRTDLPVDPRRARRLAHRIRLWARREAGPREVWTSPLQRCRAVGECLSSWGWRHHIDDRLRELDFGDWDGRAWAEIPMDAIDAWCEDLRFHRPGGGESLDGLAQRCAEFLAECAGQRRYVVTHGGWITTAWHLAQGRPLPATAARWPAAPAHGKALELAQRAAGAGVLGEKSQ</sequence>
<evidence type="ECO:0000313" key="2">
    <source>
        <dbReference type="Proteomes" id="UP000238605"/>
    </source>
</evidence>
<dbReference type="Pfam" id="PF00300">
    <property type="entry name" value="His_Phos_1"/>
    <property type="match status" value="1"/>
</dbReference>
<dbReference type="InterPro" id="IPR050275">
    <property type="entry name" value="PGM_Phosphatase"/>
</dbReference>
<dbReference type="PANTHER" id="PTHR48100:SF59">
    <property type="entry name" value="ADENOSYLCOBALAMIN_ALPHA-RIBAZOLE PHOSPHATASE"/>
    <property type="match status" value="1"/>
</dbReference>
<dbReference type="AlphaFoldDB" id="A0A2S5SWB6"/>
<comment type="caution">
    <text evidence="1">The sequence shown here is derived from an EMBL/GenBank/DDBJ whole genome shotgun (WGS) entry which is preliminary data.</text>
</comment>
<dbReference type="Gene3D" id="3.40.50.1240">
    <property type="entry name" value="Phosphoglycerate mutase-like"/>
    <property type="match status" value="1"/>
</dbReference>
<proteinExistence type="predicted"/>
<dbReference type="SMART" id="SM00855">
    <property type="entry name" value="PGAM"/>
    <property type="match status" value="1"/>
</dbReference>
<dbReference type="PANTHER" id="PTHR48100">
    <property type="entry name" value="BROAD-SPECIFICITY PHOSPHATASE YOR283W-RELATED"/>
    <property type="match status" value="1"/>
</dbReference>
<dbReference type="OrthoDB" id="5296884at2"/>
<dbReference type="RefSeq" id="WP_104301853.1">
    <property type="nucleotide sequence ID" value="NZ_PSNX01000004.1"/>
</dbReference>
<name>A0A2S5SWB6_9BURK</name>